<evidence type="ECO:0000313" key="2">
    <source>
        <dbReference type="EMBL" id="TDZ22974.1"/>
    </source>
</evidence>
<dbReference type="AlphaFoldDB" id="A0A484FZL9"/>
<protein>
    <submittedName>
        <fullName evidence="2">Uncharacterized protein</fullName>
    </submittedName>
</protein>
<feature type="region of interest" description="Disordered" evidence="1">
    <location>
        <begin position="1"/>
        <end position="28"/>
    </location>
</feature>
<evidence type="ECO:0000256" key="1">
    <source>
        <dbReference type="SAM" id="MobiDB-lite"/>
    </source>
</evidence>
<reference evidence="3" key="2">
    <citation type="journal article" date="2019" name="Mol. Plant Microbe Interact.">
        <title>Genome sequence resources for four phytopathogenic fungi from the Colletotrichum orbiculare species complex.</title>
        <authorList>
            <person name="Gan P."/>
            <person name="Tsushima A."/>
            <person name="Narusaka M."/>
            <person name="Narusaka Y."/>
            <person name="Takano Y."/>
            <person name="Kubo Y."/>
            <person name="Shirasu K."/>
        </authorList>
    </citation>
    <scope>GENOME REANNOTATION</scope>
    <source>
        <strain evidence="3">104-T / ATCC 96160 / CBS 514.97 / LARS 414 / MAFF 240422</strain>
    </source>
</reference>
<comment type="caution">
    <text evidence="2">The sequence shown here is derived from an EMBL/GenBank/DDBJ whole genome shotgun (WGS) entry which is preliminary data.</text>
</comment>
<evidence type="ECO:0000313" key="3">
    <source>
        <dbReference type="Proteomes" id="UP000014480"/>
    </source>
</evidence>
<feature type="compositionally biased region" description="Polar residues" evidence="1">
    <location>
        <begin position="1"/>
        <end position="12"/>
    </location>
</feature>
<sequence>MSCVGSRQSLPPRSQDGKRSNRGRPMPPSRYLVCTAGWEKAHHGRLTPTFLHLLTRCLSSVVAPLSFVVSRWQSQSRWQLRLDALYCSIRTTVC</sequence>
<name>A0A484FZL9_COLOR</name>
<gene>
    <name evidence="2" type="ORF">Cob_v004096</name>
</gene>
<accession>A0A484FZL9</accession>
<reference evidence="3" key="1">
    <citation type="journal article" date="2013" name="New Phytol.">
        <title>Comparative genomic and transcriptomic analyses reveal the hemibiotrophic stage shift of Colletotrichum fungi.</title>
        <authorList>
            <person name="Gan P."/>
            <person name="Ikeda K."/>
            <person name="Irieda H."/>
            <person name="Narusaka M."/>
            <person name="O'Connell R.J."/>
            <person name="Narusaka Y."/>
            <person name="Takano Y."/>
            <person name="Kubo Y."/>
            <person name="Shirasu K."/>
        </authorList>
    </citation>
    <scope>NUCLEOTIDE SEQUENCE [LARGE SCALE GENOMIC DNA]</scope>
    <source>
        <strain evidence="3">104-T / ATCC 96160 / CBS 514.97 / LARS 414 / MAFF 240422</strain>
    </source>
</reference>
<dbReference type="EMBL" id="AMCV02000008">
    <property type="protein sequence ID" value="TDZ22974.1"/>
    <property type="molecule type" value="Genomic_DNA"/>
</dbReference>
<dbReference type="Proteomes" id="UP000014480">
    <property type="component" value="Unassembled WGS sequence"/>
</dbReference>
<keyword evidence="3" id="KW-1185">Reference proteome</keyword>
<organism evidence="2 3">
    <name type="scientific">Colletotrichum orbiculare (strain 104-T / ATCC 96160 / CBS 514.97 / LARS 414 / MAFF 240422)</name>
    <name type="common">Cucumber anthracnose fungus</name>
    <name type="synonym">Colletotrichum lagenarium</name>
    <dbReference type="NCBI Taxonomy" id="1213857"/>
    <lineage>
        <taxon>Eukaryota</taxon>
        <taxon>Fungi</taxon>
        <taxon>Dikarya</taxon>
        <taxon>Ascomycota</taxon>
        <taxon>Pezizomycotina</taxon>
        <taxon>Sordariomycetes</taxon>
        <taxon>Hypocreomycetidae</taxon>
        <taxon>Glomerellales</taxon>
        <taxon>Glomerellaceae</taxon>
        <taxon>Colletotrichum</taxon>
        <taxon>Colletotrichum orbiculare species complex</taxon>
    </lineage>
</organism>
<proteinExistence type="predicted"/>